<accession>A0A1J5S5N7</accession>
<keyword evidence="1" id="KW-1133">Transmembrane helix</keyword>
<dbReference type="Gene3D" id="2.60.120.1440">
    <property type="match status" value="1"/>
</dbReference>
<dbReference type="Gene3D" id="3.55.50.30">
    <property type="match status" value="1"/>
</dbReference>
<dbReference type="PANTHER" id="PTHR30273:SF2">
    <property type="entry name" value="PROTEIN FECR"/>
    <property type="match status" value="1"/>
</dbReference>
<dbReference type="InterPro" id="IPR032508">
    <property type="entry name" value="FecR_C"/>
</dbReference>
<dbReference type="InterPro" id="IPR012373">
    <property type="entry name" value="Ferrdict_sens_TM"/>
</dbReference>
<dbReference type="InterPro" id="IPR006860">
    <property type="entry name" value="FecR"/>
</dbReference>
<dbReference type="GO" id="GO:0016989">
    <property type="term" value="F:sigma factor antagonist activity"/>
    <property type="evidence" value="ECO:0007669"/>
    <property type="project" value="TreeGrafter"/>
</dbReference>
<feature type="domain" description="Protein FecR C-terminal" evidence="3">
    <location>
        <begin position="308"/>
        <end position="374"/>
    </location>
</feature>
<comment type="caution">
    <text evidence="4">The sequence shown here is derived from an EMBL/GenBank/DDBJ whole genome shotgun (WGS) entry which is preliminary data.</text>
</comment>
<evidence type="ECO:0000256" key="1">
    <source>
        <dbReference type="SAM" id="Phobius"/>
    </source>
</evidence>
<proteinExistence type="predicted"/>
<evidence type="ECO:0000259" key="2">
    <source>
        <dbReference type="Pfam" id="PF04773"/>
    </source>
</evidence>
<dbReference type="Pfam" id="PF04773">
    <property type="entry name" value="FecR"/>
    <property type="match status" value="1"/>
</dbReference>
<organism evidence="4">
    <name type="scientific">mine drainage metagenome</name>
    <dbReference type="NCBI Taxonomy" id="410659"/>
    <lineage>
        <taxon>unclassified sequences</taxon>
        <taxon>metagenomes</taxon>
        <taxon>ecological metagenomes</taxon>
    </lineage>
</organism>
<gene>
    <name evidence="4" type="ORF">GALL_145060</name>
</gene>
<reference evidence="4" key="1">
    <citation type="submission" date="2016-10" db="EMBL/GenBank/DDBJ databases">
        <title>Sequence of Gallionella enrichment culture.</title>
        <authorList>
            <person name="Poehlein A."/>
            <person name="Muehling M."/>
            <person name="Daniel R."/>
        </authorList>
    </citation>
    <scope>NUCLEOTIDE SEQUENCE</scope>
</reference>
<sequence>MDYKLYEIEDFVSDESYLRYYFKLNNNDVDFWQDWISTHPEKLDIIICADNLISILFLQLPEEEFQKECERIRESVKLINDYPKGSNAKTPKISFLFRQYRFPLLAAASVLFIMLTGIFYFLYHSKNNDTAIAIEILGKDKTSNENDSKFPQKLRLEDGTVVTLQPGARLIYPPHFLKNKREVYLTGEAFFVVSKNAQRPFYVYYNNIVTHVLGTSFNVKIDKKKREVEVSVRTGRVEVSERVSEPHDVRCHVKNKGVVLTPNQKVIYKEETKNFESGIVDDPLPVNLHEASASQQHILSKAVDNENLIVEEVPLSEIIKSLENTYQITIEVDDDKINNYHFSGDISNMNLFAKLNTICKAVGIGYEIKGTKILMSSHKG</sequence>
<keyword evidence="1" id="KW-0472">Membrane</keyword>
<evidence type="ECO:0000259" key="3">
    <source>
        <dbReference type="Pfam" id="PF16344"/>
    </source>
</evidence>
<feature type="transmembrane region" description="Helical" evidence="1">
    <location>
        <begin position="102"/>
        <end position="123"/>
    </location>
</feature>
<name>A0A1J5S5N7_9ZZZZ</name>
<dbReference type="PANTHER" id="PTHR30273">
    <property type="entry name" value="PERIPLASMIC SIGNAL SENSOR AND SIGMA FACTOR ACTIVATOR FECR-RELATED"/>
    <property type="match status" value="1"/>
</dbReference>
<evidence type="ECO:0000313" key="4">
    <source>
        <dbReference type="EMBL" id="OIR03434.1"/>
    </source>
</evidence>
<keyword evidence="1" id="KW-0812">Transmembrane</keyword>
<dbReference type="EMBL" id="MLJW01000066">
    <property type="protein sequence ID" value="OIR03434.1"/>
    <property type="molecule type" value="Genomic_DNA"/>
</dbReference>
<dbReference type="Pfam" id="PF16344">
    <property type="entry name" value="FecR_C"/>
    <property type="match status" value="1"/>
</dbReference>
<feature type="domain" description="FecR protein" evidence="2">
    <location>
        <begin position="153"/>
        <end position="238"/>
    </location>
</feature>
<protein>
    <submittedName>
        <fullName evidence="4">Fec operon regulator FecR</fullName>
    </submittedName>
</protein>
<dbReference type="PIRSF" id="PIRSF018266">
    <property type="entry name" value="FecR"/>
    <property type="match status" value="1"/>
</dbReference>
<dbReference type="AlphaFoldDB" id="A0A1J5S5N7"/>